<dbReference type="Gene3D" id="3.30.70.100">
    <property type="match status" value="1"/>
</dbReference>
<dbReference type="HOGENOM" id="CLU_131496_13_2_11"/>
<dbReference type="EMBL" id="CP008953">
    <property type="protein sequence ID" value="AIG77635.1"/>
    <property type="molecule type" value="Genomic_DNA"/>
</dbReference>
<dbReference type="InterPro" id="IPR007138">
    <property type="entry name" value="ABM_dom"/>
</dbReference>
<evidence type="ECO:0000313" key="3">
    <source>
        <dbReference type="Proteomes" id="UP000028492"/>
    </source>
</evidence>
<dbReference type="Proteomes" id="UP000028492">
    <property type="component" value="Chromosome"/>
</dbReference>
<name>A0A075V4A5_9PSEU</name>
<evidence type="ECO:0000259" key="1">
    <source>
        <dbReference type="PROSITE" id="PS51725"/>
    </source>
</evidence>
<accession>A0A075V4A5</accession>
<reference evidence="2 3" key="1">
    <citation type="journal article" date="2014" name="J. Biotechnol.">
        <title>Complete genome sequence of the actinobacterium Amycolatopsis japonica MG417-CF17(T) (=DSM 44213T) producing (S,S)-N,N'-ethylenediaminedisuccinic acid.</title>
        <authorList>
            <person name="Stegmann E."/>
            <person name="Albersmeier A."/>
            <person name="Spohn M."/>
            <person name="Gert H."/>
            <person name="Weber T."/>
            <person name="Wohlleben W."/>
            <person name="Kalinowski J."/>
            <person name="Ruckert C."/>
        </authorList>
    </citation>
    <scope>NUCLEOTIDE SEQUENCE [LARGE SCALE GENOMIC DNA]</scope>
    <source>
        <strain evidence="3">MG417-CF17 (DSM 44213)</strain>
    </source>
</reference>
<dbReference type="Pfam" id="PF03992">
    <property type="entry name" value="ABM"/>
    <property type="match status" value="1"/>
</dbReference>
<protein>
    <recommendedName>
        <fullName evidence="1">ABM domain-containing protein</fullName>
    </recommendedName>
</protein>
<dbReference type="RefSeq" id="WP_038515297.1">
    <property type="nucleotide sequence ID" value="NZ_CP008953.1"/>
</dbReference>
<feature type="domain" description="ABM" evidence="1">
    <location>
        <begin position="3"/>
        <end position="97"/>
    </location>
</feature>
<sequence length="97" mass="11046">MTVIVAGKVYVDPEKRDRYVEGHQVIVEKARAHPGCLDVVISADTLEPGRVNIFEYWESEEVLNAWRAISPRPTYSAEIRDGEVFKHRVSYSGPPFD</sequence>
<dbReference type="AlphaFoldDB" id="A0A075V4A5"/>
<dbReference type="KEGG" id="aja:AJAP_23930"/>
<dbReference type="InterPro" id="IPR011008">
    <property type="entry name" value="Dimeric_a/b-barrel"/>
</dbReference>
<dbReference type="STRING" id="208439.AJAP_23930"/>
<proteinExistence type="predicted"/>
<gene>
    <name evidence="2" type="ORF">AJAP_23930</name>
</gene>
<dbReference type="eggNOG" id="COG1359">
    <property type="taxonomic scope" value="Bacteria"/>
</dbReference>
<dbReference type="SUPFAM" id="SSF54909">
    <property type="entry name" value="Dimeric alpha+beta barrel"/>
    <property type="match status" value="1"/>
</dbReference>
<dbReference type="PROSITE" id="PS51725">
    <property type="entry name" value="ABM"/>
    <property type="match status" value="1"/>
</dbReference>
<evidence type="ECO:0000313" key="2">
    <source>
        <dbReference type="EMBL" id="AIG77635.1"/>
    </source>
</evidence>
<organism evidence="2 3">
    <name type="scientific">Amycolatopsis japonica</name>
    <dbReference type="NCBI Taxonomy" id="208439"/>
    <lineage>
        <taxon>Bacteria</taxon>
        <taxon>Bacillati</taxon>
        <taxon>Actinomycetota</taxon>
        <taxon>Actinomycetes</taxon>
        <taxon>Pseudonocardiales</taxon>
        <taxon>Pseudonocardiaceae</taxon>
        <taxon>Amycolatopsis</taxon>
        <taxon>Amycolatopsis japonica group</taxon>
    </lineage>
</organism>
<keyword evidence="3" id="KW-1185">Reference proteome</keyword>